<evidence type="ECO:0000256" key="2">
    <source>
        <dbReference type="ARBA" id="ARBA00007738"/>
    </source>
</evidence>
<keyword evidence="9 12" id="KW-0805">Transcription regulation</keyword>
<evidence type="ECO:0000256" key="8">
    <source>
        <dbReference type="ARBA" id="ARBA00022853"/>
    </source>
</evidence>
<keyword evidence="8 12" id="KW-0156">Chromatin regulator</keyword>
<feature type="compositionally biased region" description="Low complexity" evidence="16">
    <location>
        <begin position="138"/>
        <end position="155"/>
    </location>
</feature>
<dbReference type="Pfam" id="PF00850">
    <property type="entry name" value="Hist_deacetyl"/>
    <property type="match status" value="1"/>
</dbReference>
<dbReference type="InterPro" id="IPR023801">
    <property type="entry name" value="His_deacetylse_dom"/>
</dbReference>
<feature type="compositionally biased region" description="Basic and acidic residues" evidence="16">
    <location>
        <begin position="46"/>
        <end position="57"/>
    </location>
</feature>
<proteinExistence type="inferred from homology"/>
<feature type="binding site" evidence="14">
    <location>
        <position position="380"/>
    </location>
    <ligand>
        <name>Zn(2+)</name>
        <dbReference type="ChEBI" id="CHEBI:29105"/>
    </ligand>
</feature>
<dbReference type="PRINTS" id="PR01270">
    <property type="entry name" value="HDASUPER"/>
</dbReference>
<dbReference type="GO" id="GO:0040029">
    <property type="term" value="P:epigenetic regulation of gene expression"/>
    <property type="evidence" value="ECO:0007669"/>
    <property type="project" value="TreeGrafter"/>
</dbReference>
<dbReference type="FunFam" id="3.40.800.20:FF:000002">
    <property type="entry name" value="Histone deacetylase"/>
    <property type="match status" value="1"/>
</dbReference>
<keyword evidence="11" id="KW-0539">Nucleus</keyword>
<evidence type="ECO:0000256" key="12">
    <source>
        <dbReference type="PIRNR" id="PIRNR037911"/>
    </source>
</evidence>
<evidence type="ECO:0000256" key="10">
    <source>
        <dbReference type="ARBA" id="ARBA00023163"/>
    </source>
</evidence>
<evidence type="ECO:0000256" key="5">
    <source>
        <dbReference type="ARBA" id="ARBA00022723"/>
    </source>
</evidence>
<keyword evidence="10 12" id="KW-0804">Transcription</keyword>
<dbReference type="PANTHER" id="PTHR10625">
    <property type="entry name" value="HISTONE DEACETYLASE HDAC1-RELATED"/>
    <property type="match status" value="1"/>
</dbReference>
<keyword evidence="4 12" id="KW-0678">Repressor</keyword>
<evidence type="ECO:0000256" key="14">
    <source>
        <dbReference type="PIRSR" id="PIRSR037911-2"/>
    </source>
</evidence>
<evidence type="ECO:0000256" key="6">
    <source>
        <dbReference type="ARBA" id="ARBA00022801"/>
    </source>
</evidence>
<evidence type="ECO:0000256" key="4">
    <source>
        <dbReference type="ARBA" id="ARBA00022491"/>
    </source>
</evidence>
<dbReference type="PANTHER" id="PTHR10625:SF42">
    <property type="entry name" value="HISTONE DEACETYLASE 7"/>
    <property type="match status" value="1"/>
</dbReference>
<accession>A0AAV2M4Q9</accession>
<dbReference type="PIRSF" id="PIRSF037911">
    <property type="entry name" value="HDAC_II_euk"/>
    <property type="match status" value="1"/>
</dbReference>
<dbReference type="AlphaFoldDB" id="A0AAV2M4Q9"/>
<feature type="region of interest" description="Disordered" evidence="16">
    <location>
        <begin position="114"/>
        <end position="182"/>
    </location>
</feature>
<organism evidence="18 19">
    <name type="scientific">Knipowitschia caucasica</name>
    <name type="common">Caucasian dwarf goby</name>
    <name type="synonym">Pomatoschistus caucasicus</name>
    <dbReference type="NCBI Taxonomy" id="637954"/>
    <lineage>
        <taxon>Eukaryota</taxon>
        <taxon>Metazoa</taxon>
        <taxon>Chordata</taxon>
        <taxon>Craniata</taxon>
        <taxon>Vertebrata</taxon>
        <taxon>Euteleostomi</taxon>
        <taxon>Actinopterygii</taxon>
        <taxon>Neopterygii</taxon>
        <taxon>Teleostei</taxon>
        <taxon>Neoteleostei</taxon>
        <taxon>Acanthomorphata</taxon>
        <taxon>Gobiaria</taxon>
        <taxon>Gobiiformes</taxon>
        <taxon>Gobioidei</taxon>
        <taxon>Gobiidae</taxon>
        <taxon>Gobiinae</taxon>
        <taxon>Knipowitschia</taxon>
    </lineage>
</organism>
<comment type="catalytic activity">
    <reaction evidence="12">
        <text>N(6)-acetyl-L-lysyl-[histone] + H2O = L-lysyl-[histone] + acetate</text>
        <dbReference type="Rhea" id="RHEA:58196"/>
        <dbReference type="Rhea" id="RHEA-COMP:9845"/>
        <dbReference type="Rhea" id="RHEA-COMP:11338"/>
        <dbReference type="ChEBI" id="CHEBI:15377"/>
        <dbReference type="ChEBI" id="CHEBI:29969"/>
        <dbReference type="ChEBI" id="CHEBI:30089"/>
        <dbReference type="ChEBI" id="CHEBI:61930"/>
        <dbReference type="EC" id="3.5.1.98"/>
    </reaction>
</comment>
<feature type="compositionally biased region" description="Polar residues" evidence="16">
    <location>
        <begin position="29"/>
        <end position="42"/>
    </location>
</feature>
<feature type="domain" description="Histone deacetylase" evidence="17">
    <location>
        <begin position="386"/>
        <end position="704"/>
    </location>
</feature>
<keyword evidence="6 12" id="KW-0378">Hydrolase</keyword>
<keyword evidence="19" id="KW-1185">Reference proteome</keyword>
<feature type="binding site" evidence="14">
    <location>
        <position position="378"/>
    </location>
    <ligand>
        <name>Zn(2+)</name>
        <dbReference type="ChEBI" id="CHEBI:29105"/>
    </ligand>
</feature>
<evidence type="ECO:0000256" key="9">
    <source>
        <dbReference type="ARBA" id="ARBA00023015"/>
    </source>
</evidence>
<feature type="site" description="Contributes to catalysis" evidence="15">
    <location>
        <position position="688"/>
    </location>
</feature>
<evidence type="ECO:0000313" key="19">
    <source>
        <dbReference type="Proteomes" id="UP001497482"/>
    </source>
</evidence>
<dbReference type="InterPro" id="IPR023696">
    <property type="entry name" value="Ureohydrolase_dom_sf"/>
</dbReference>
<evidence type="ECO:0000313" key="18">
    <source>
        <dbReference type="EMBL" id="CAL1608353.1"/>
    </source>
</evidence>
<dbReference type="SUPFAM" id="SSF52768">
    <property type="entry name" value="Arginase/deacetylase"/>
    <property type="match status" value="1"/>
</dbReference>
<dbReference type="GO" id="GO:0000118">
    <property type="term" value="C:histone deacetylase complex"/>
    <property type="evidence" value="ECO:0007669"/>
    <property type="project" value="TreeGrafter"/>
</dbReference>
<dbReference type="GO" id="GO:0046872">
    <property type="term" value="F:metal ion binding"/>
    <property type="evidence" value="ECO:0007669"/>
    <property type="project" value="UniProtKB-KW"/>
</dbReference>
<dbReference type="Proteomes" id="UP001497482">
    <property type="component" value="Chromosome 6"/>
</dbReference>
<dbReference type="EMBL" id="OZ035828">
    <property type="protein sequence ID" value="CAL1608353.1"/>
    <property type="molecule type" value="Genomic_DNA"/>
</dbReference>
<dbReference type="Gene3D" id="3.40.800.20">
    <property type="entry name" value="Histone deacetylase domain"/>
    <property type="match status" value="1"/>
</dbReference>
<feature type="binding site" evidence="14">
    <location>
        <position position="386"/>
    </location>
    <ligand>
        <name>Zn(2+)</name>
        <dbReference type="ChEBI" id="CHEBI:29105"/>
    </ligand>
</feature>
<dbReference type="GO" id="GO:0000122">
    <property type="term" value="P:negative regulation of transcription by RNA polymerase II"/>
    <property type="evidence" value="ECO:0007669"/>
    <property type="project" value="InterPro"/>
</dbReference>
<feature type="binding site" evidence="14">
    <location>
        <position position="463"/>
    </location>
    <ligand>
        <name>Zn(2+)</name>
        <dbReference type="ChEBI" id="CHEBI:29105"/>
    </ligand>
</feature>
<evidence type="ECO:0000256" key="3">
    <source>
        <dbReference type="ARBA" id="ARBA00012111"/>
    </source>
</evidence>
<feature type="region of interest" description="Disordered" evidence="16">
    <location>
        <begin position="29"/>
        <end position="57"/>
    </location>
</feature>
<reference evidence="18 19" key="1">
    <citation type="submission" date="2024-04" db="EMBL/GenBank/DDBJ databases">
        <authorList>
            <person name="Waldvogel A.-M."/>
            <person name="Schoenle A."/>
        </authorList>
    </citation>
    <scope>NUCLEOTIDE SEQUENCE [LARGE SCALE GENOMIC DNA]</scope>
</reference>
<evidence type="ECO:0000256" key="7">
    <source>
        <dbReference type="ARBA" id="ARBA00022833"/>
    </source>
</evidence>
<dbReference type="InterPro" id="IPR037138">
    <property type="entry name" value="His_deacetylse_dom_sf"/>
</dbReference>
<evidence type="ECO:0000256" key="1">
    <source>
        <dbReference type="ARBA" id="ARBA00004123"/>
    </source>
</evidence>
<feature type="active site" evidence="13">
    <location>
        <position position="515"/>
    </location>
</feature>
<name>A0AAV2M4Q9_KNICA</name>
<evidence type="ECO:0000259" key="17">
    <source>
        <dbReference type="Pfam" id="PF00850"/>
    </source>
</evidence>
<dbReference type="InterPro" id="IPR046949">
    <property type="entry name" value="HDAC4/5/7/9"/>
</dbReference>
<evidence type="ECO:0000256" key="11">
    <source>
        <dbReference type="ARBA" id="ARBA00023242"/>
    </source>
</evidence>
<gene>
    <name evidence="18" type="ORF">KC01_LOCUS35299</name>
</gene>
<dbReference type="EC" id="3.5.1.98" evidence="3 12"/>
<protein>
    <recommendedName>
        <fullName evidence="3 12">Histone deacetylase</fullName>
        <ecNumber evidence="3 12">3.5.1.98</ecNumber>
    </recommendedName>
</protein>
<evidence type="ECO:0000256" key="16">
    <source>
        <dbReference type="SAM" id="MobiDB-lite"/>
    </source>
</evidence>
<keyword evidence="7 14" id="KW-0862">Zinc</keyword>
<comment type="similarity">
    <text evidence="2 12">Belongs to the histone deacetylase family. HD type 2 subfamily.</text>
</comment>
<comment type="function">
    <text evidence="12">Responsible for the deacetylation of lysine residues on the N-terminal part of the core histones (H2A, H2B, H3 and H4). Histone deacetylation gives a tag for epigenetic repression and plays an important role in transcriptional regulation, cell cycle progression and developmental events.</text>
</comment>
<evidence type="ECO:0000256" key="13">
    <source>
        <dbReference type="PIRSR" id="PIRSR037911-1"/>
    </source>
</evidence>
<comment type="subcellular location">
    <subcellularLocation>
        <location evidence="1 12">Nucleus</location>
    </subcellularLocation>
</comment>
<dbReference type="InterPro" id="IPR000286">
    <property type="entry name" value="HDACs"/>
</dbReference>
<sequence length="795" mass="87246">MDLRAWPRTMPCDRAVNMMCSPPLRPGPLTTNCPHLQPNSEVDTTDETRKNRSDQSAEVKKILREHIMSRHPNLERAPPVDRAVFRVPVSDASTGRRTVRRTVSEPILKWKLKKMRSNPLQRKSSAPPAVRHRADTGLESSVSESSSCDSLLNDSATTLSHETTRVLPSPKNSPNITLGLPAQAGPPSLTHFSPLLVPLDVGTARRLQPVLILDQSTGFLHQHCVALPPQRPLSVGLTLGSHGLLKRTRSEPLPCSALSLPHTPHHFWTQSGALERYQAKELRTQEQTRSIPGPDSNLGSVWSRRPSVDSVYGTESNTSSRDSLTEAVHTSQGPCAHQLWSHLPVIRTQSSPSSTTVNVPLRFTTGLVYDPQMQRHRCRCSDSSRHNERPERTESIWNRLNQSGLRRQCELVRSRKATLKELQSVHSQNYVMTFGSDLQDHERLGTDSVTEILSRRLLILLPCGGTGVDIDTIWNELHTSTAARVAAGSVTDLALKVALGELQNGFALVRPPGHHATHSSPLGFCYFNSVAIAAKQVLQKLNLNKILILDWDVHHGNGTQDAFYSDPRVLYMSLHRYDQGGFFPGSGHPDEVGAGAGEGFNVNVAWTGGLDPPMGDAEYLAAFRAVVMPIAHEFSPDLVLVSAGFDAAEGNPDELGGYKVSAKCFGFLTRQLMSVAGGRMVLVLEGGHQVQSLCDSAEACVRALLGHEMEPLPSCVLERKPCANAVQSLQSVVHVQSEYWSSLLDTSSSLSMSYSEGQRSRIHRDLDSETVQAIAALSVHPLHSDRRQDSGEESM</sequence>
<evidence type="ECO:0000256" key="15">
    <source>
        <dbReference type="PIRSR" id="PIRSR037911-3"/>
    </source>
</evidence>
<feature type="region of interest" description="Disordered" evidence="16">
    <location>
        <begin position="283"/>
        <end position="304"/>
    </location>
</feature>
<keyword evidence="5 14" id="KW-0479">Metal-binding</keyword>
<dbReference type="GO" id="GO:0141221">
    <property type="term" value="F:histone deacetylase activity, hydrolytic mechanism"/>
    <property type="evidence" value="ECO:0007669"/>
    <property type="project" value="UniProtKB-EC"/>
</dbReference>